<dbReference type="RefSeq" id="WP_173765931.1">
    <property type="nucleotide sequence ID" value="NZ_CP048836.1"/>
</dbReference>
<keyword evidence="3" id="KW-1185">Reference proteome</keyword>
<accession>A0A6C1B3X5</accession>
<proteinExistence type="predicted"/>
<feature type="chain" id="PRO_5025360852" evidence="1">
    <location>
        <begin position="24"/>
        <end position="595"/>
    </location>
</feature>
<dbReference type="AlphaFoldDB" id="A0A6C1B3X5"/>
<reference evidence="2 3" key="1">
    <citation type="submission" date="2020-02" db="EMBL/GenBank/DDBJ databases">
        <title>Nitrogenibacter mangrovi gen. nov., sp. nov. isolated from mangrove sediment, a denitrifying betaproteobacterium.</title>
        <authorList>
            <person name="Liao H."/>
            <person name="Tian Y."/>
        </authorList>
    </citation>
    <scope>NUCLEOTIDE SEQUENCE [LARGE SCALE GENOMIC DNA]</scope>
    <source>
        <strain evidence="2 3">M9-3-2</strain>
    </source>
</reference>
<organism evidence="2 3">
    <name type="scientific">Nitrogeniibacter mangrovi</name>
    <dbReference type="NCBI Taxonomy" id="2016596"/>
    <lineage>
        <taxon>Bacteria</taxon>
        <taxon>Pseudomonadati</taxon>
        <taxon>Pseudomonadota</taxon>
        <taxon>Betaproteobacteria</taxon>
        <taxon>Rhodocyclales</taxon>
        <taxon>Zoogloeaceae</taxon>
        <taxon>Nitrogeniibacter</taxon>
    </lineage>
</organism>
<dbReference type="InterPro" id="IPR010727">
    <property type="entry name" value="DUF1302"/>
</dbReference>
<sequence length="595" mass="65413">MTRKMTFTIPAAAALIVACNAHAADSEWSASGFIRQEVGVKYGDKQNIDNAGGNPFNGVAVQNEFLGGANTLTRPASAKNENDFNLFTTRMELDINGRLSSDWTARIKLRGVKDEIGLVEDAFRGVDLYRQPFGRSNDGSSNLEAAGKTWMVDMPQAYLDYAHGPFWLRIGNQQIAWGEAIFFRVADQVNGLDLRRHSILGVAAEEFSDSRVPAPAVRGSYRVNEDWELEGFVQRFQPTLLGNRNSPYNVIPSQFIVDDRTGYEEAKNKWNFGAKVRGAIGDVGLSAFAIRRVNPDGVFSWAPSRGNAAINGTAFSAGGGTGVFSAQEWFRYASHARLDGFGALETALNEFPVGMAPSTAGLAAFCGAPGATAGAFKVDRASAGCILDGFFTGGDLNGWIQRRFLRENVFGGSVNYIFKGAPDSLLDQLIGRFEFSYTPNKRFTNPTLSRKYIEEDETQFAFIFEKYHKFSASIPATYFVAQWLHKSASDIFGRSLKGYDNTPGEAPKGINGGANYYALAIQQPSPTLEWRFDLTAMTDGRGGWLVQPGARWRPNKSFQLDIYGNYVQSTSGDNVNFAQDMGYAREVFVRGSLFF</sequence>
<feature type="signal peptide" evidence="1">
    <location>
        <begin position="1"/>
        <end position="23"/>
    </location>
</feature>
<dbReference type="Pfam" id="PF06980">
    <property type="entry name" value="DUF1302"/>
    <property type="match status" value="1"/>
</dbReference>
<evidence type="ECO:0000256" key="1">
    <source>
        <dbReference type="SAM" id="SignalP"/>
    </source>
</evidence>
<dbReference type="EMBL" id="CP048836">
    <property type="protein sequence ID" value="QID18356.1"/>
    <property type="molecule type" value="Genomic_DNA"/>
</dbReference>
<gene>
    <name evidence="2" type="ORF">G3580_12340</name>
</gene>
<evidence type="ECO:0000313" key="3">
    <source>
        <dbReference type="Proteomes" id="UP000501991"/>
    </source>
</evidence>
<dbReference type="Proteomes" id="UP000501991">
    <property type="component" value="Chromosome"/>
</dbReference>
<keyword evidence="1" id="KW-0732">Signal</keyword>
<dbReference type="PROSITE" id="PS51257">
    <property type="entry name" value="PROKAR_LIPOPROTEIN"/>
    <property type="match status" value="1"/>
</dbReference>
<name>A0A6C1B3X5_9RHOO</name>
<protein>
    <submittedName>
        <fullName evidence="2">DUF1302 domain-containing protein</fullName>
    </submittedName>
</protein>
<dbReference type="KEGG" id="azq:G3580_12340"/>
<evidence type="ECO:0000313" key="2">
    <source>
        <dbReference type="EMBL" id="QID18356.1"/>
    </source>
</evidence>